<dbReference type="RefSeq" id="WP_116467826.1">
    <property type="nucleotide sequence ID" value="NZ_QENQ01000001.1"/>
</dbReference>
<gene>
    <name evidence="1" type="ORF">DD559_02665</name>
</gene>
<sequence length="107" mass="11407">MILFPLAALAAAAAAEPATCVFDIAPPEPCTLQVQAGPGGTTRLRAQGRSGTQAVFSGKRANGWWAGALDGAPAMGFERNRGHVVFSTRALDRSFEYWTRGNEHGRY</sequence>
<comment type="caution">
    <text evidence="1">The sequence shown here is derived from an EMBL/GenBank/DDBJ whole genome shotgun (WGS) entry which is preliminary data.</text>
</comment>
<name>A0A2U0SAJ3_9SPHN</name>
<dbReference type="OrthoDB" id="7571582at2"/>
<protein>
    <submittedName>
        <fullName evidence="1">Uncharacterized protein</fullName>
    </submittedName>
</protein>
<dbReference type="AlphaFoldDB" id="A0A2U0SAJ3"/>
<dbReference type="Proteomes" id="UP000245890">
    <property type="component" value="Unassembled WGS sequence"/>
</dbReference>
<reference evidence="1 2" key="1">
    <citation type="submission" date="2018-05" db="EMBL/GenBank/DDBJ databases">
        <title>Description of Sphingomonas pokkalii sp nov, isolated from the rhizosphere of saline tolerant pokkali rice and its draft genome analysis.</title>
        <authorList>
            <person name="Menon R."/>
            <person name="Kumari S."/>
            <person name="Rameshkumar N."/>
        </authorList>
    </citation>
    <scope>NUCLEOTIDE SEQUENCE [LARGE SCALE GENOMIC DNA]</scope>
    <source>
        <strain evidence="1 2">L3B27</strain>
    </source>
</reference>
<evidence type="ECO:0000313" key="1">
    <source>
        <dbReference type="EMBL" id="PVX28376.1"/>
    </source>
</evidence>
<accession>A0A2U0SAJ3</accession>
<evidence type="ECO:0000313" key="2">
    <source>
        <dbReference type="Proteomes" id="UP000245890"/>
    </source>
</evidence>
<keyword evidence="2" id="KW-1185">Reference proteome</keyword>
<dbReference type="EMBL" id="QENQ01000001">
    <property type="protein sequence ID" value="PVX28376.1"/>
    <property type="molecule type" value="Genomic_DNA"/>
</dbReference>
<organism evidence="1 2">
    <name type="scientific">Sphingomonas pokkalii</name>
    <dbReference type="NCBI Taxonomy" id="2175090"/>
    <lineage>
        <taxon>Bacteria</taxon>
        <taxon>Pseudomonadati</taxon>
        <taxon>Pseudomonadota</taxon>
        <taxon>Alphaproteobacteria</taxon>
        <taxon>Sphingomonadales</taxon>
        <taxon>Sphingomonadaceae</taxon>
        <taxon>Sphingomonas</taxon>
    </lineage>
</organism>
<proteinExistence type="predicted"/>